<protein>
    <submittedName>
        <fullName evidence="2">Uncharacterized protein</fullName>
    </submittedName>
</protein>
<evidence type="ECO:0000313" key="2">
    <source>
        <dbReference type="EMBL" id="MEQ2274532.1"/>
    </source>
</evidence>
<organism evidence="2 3">
    <name type="scientific">Xenotaenia resolanae</name>
    <dbReference type="NCBI Taxonomy" id="208358"/>
    <lineage>
        <taxon>Eukaryota</taxon>
        <taxon>Metazoa</taxon>
        <taxon>Chordata</taxon>
        <taxon>Craniata</taxon>
        <taxon>Vertebrata</taxon>
        <taxon>Euteleostomi</taxon>
        <taxon>Actinopterygii</taxon>
        <taxon>Neopterygii</taxon>
        <taxon>Teleostei</taxon>
        <taxon>Neoteleostei</taxon>
        <taxon>Acanthomorphata</taxon>
        <taxon>Ovalentaria</taxon>
        <taxon>Atherinomorphae</taxon>
        <taxon>Cyprinodontiformes</taxon>
        <taxon>Goodeidae</taxon>
        <taxon>Xenotaenia</taxon>
    </lineage>
</organism>
<reference evidence="2 3" key="1">
    <citation type="submission" date="2021-06" db="EMBL/GenBank/DDBJ databases">
        <authorList>
            <person name="Palmer J.M."/>
        </authorList>
    </citation>
    <scope>NUCLEOTIDE SEQUENCE [LARGE SCALE GENOMIC DNA]</scope>
    <source>
        <strain evidence="2 3">XR_2019</strain>
        <tissue evidence="2">Muscle</tissue>
    </source>
</reference>
<evidence type="ECO:0000313" key="3">
    <source>
        <dbReference type="Proteomes" id="UP001444071"/>
    </source>
</evidence>
<dbReference type="Proteomes" id="UP001444071">
    <property type="component" value="Unassembled WGS sequence"/>
</dbReference>
<dbReference type="EMBL" id="JAHRIM010080133">
    <property type="protein sequence ID" value="MEQ2274532.1"/>
    <property type="molecule type" value="Genomic_DNA"/>
</dbReference>
<accession>A0ABV0WY20</accession>
<name>A0ABV0WY20_9TELE</name>
<sequence length="103" mass="11574">MSRAGQQFLRRIIEITRNKSAAGSCILTQRNNPCLPPAPQQSGRVQLCGPHDMRERARDRGDETLLPPQSYEEDRRTQLSPSLSKRSHSAASPRDNDLSQGNY</sequence>
<proteinExistence type="predicted"/>
<feature type="region of interest" description="Disordered" evidence="1">
    <location>
        <begin position="29"/>
        <end position="103"/>
    </location>
</feature>
<evidence type="ECO:0000256" key="1">
    <source>
        <dbReference type="SAM" id="MobiDB-lite"/>
    </source>
</evidence>
<gene>
    <name evidence="2" type="ORF">XENORESO_018045</name>
</gene>
<comment type="caution">
    <text evidence="2">The sequence shown here is derived from an EMBL/GenBank/DDBJ whole genome shotgun (WGS) entry which is preliminary data.</text>
</comment>
<feature type="compositionally biased region" description="Basic and acidic residues" evidence="1">
    <location>
        <begin position="51"/>
        <end position="63"/>
    </location>
</feature>
<keyword evidence="3" id="KW-1185">Reference proteome</keyword>